<feature type="signal peptide" evidence="2">
    <location>
        <begin position="1"/>
        <end position="26"/>
    </location>
</feature>
<proteinExistence type="predicted"/>
<dbReference type="GeneID" id="95602374"/>
<evidence type="ECO:0000313" key="4">
    <source>
        <dbReference type="Proteomes" id="UP001164506"/>
    </source>
</evidence>
<keyword evidence="2" id="KW-0732">Signal</keyword>
<feature type="chain" id="PRO_5045622529" evidence="2">
    <location>
        <begin position="27"/>
        <end position="97"/>
    </location>
</feature>
<keyword evidence="4" id="KW-1185">Reference proteome</keyword>
<feature type="region of interest" description="Disordered" evidence="1">
    <location>
        <begin position="29"/>
        <end position="59"/>
    </location>
</feature>
<dbReference type="Proteomes" id="UP001164506">
    <property type="component" value="Chromosome"/>
</dbReference>
<organism evidence="3 4">
    <name type="scientific">Streptomyces tanashiensis</name>
    <dbReference type="NCBI Taxonomy" id="67367"/>
    <lineage>
        <taxon>Bacteria</taxon>
        <taxon>Bacillati</taxon>
        <taxon>Actinomycetota</taxon>
        <taxon>Actinomycetes</taxon>
        <taxon>Kitasatosporales</taxon>
        <taxon>Streptomycetaceae</taxon>
        <taxon>Streptomyces</taxon>
    </lineage>
</organism>
<sequence>MQAAGPVKAAAVLAAAHLLSPHGAAAAAVDPAPCVRGESETRGDSSVDGKELRWEGDSKDNDPLTWAHRAWSLGLVKIARAWPSSWTATCRRELRSL</sequence>
<gene>
    <name evidence="3" type="ORF">LDH80_23035</name>
</gene>
<reference evidence="3" key="1">
    <citation type="submission" date="2021-09" db="EMBL/GenBank/DDBJ databases">
        <title>Complete genome sequence and metabolic characterization of Streptomyces tanashiensis DSM 731 the producer of antibacterial Kalafungin and diverse secondary metabolites.</title>
        <authorList>
            <person name="Abbasi M.N."/>
            <person name="Anwar M.N."/>
            <person name="Alam K."/>
            <person name="Shoaib M."/>
            <person name="Lin Z."/>
            <person name="Hayat M."/>
            <person name="Ali M.I."/>
            <person name="Malik H.M.T."/>
            <person name="Ahmed I."/>
            <person name="Li A."/>
            <person name="Hailong Wang H."/>
            <person name="Zhang Y."/>
        </authorList>
    </citation>
    <scope>NUCLEOTIDE SEQUENCE</scope>
    <source>
        <strain evidence="3">Kala</strain>
    </source>
</reference>
<protein>
    <submittedName>
        <fullName evidence="3">Uncharacterized protein</fullName>
    </submittedName>
</protein>
<dbReference type="EMBL" id="CP084204">
    <property type="protein sequence ID" value="UZX23416.1"/>
    <property type="molecule type" value="Genomic_DNA"/>
</dbReference>
<evidence type="ECO:0000256" key="2">
    <source>
        <dbReference type="SAM" id="SignalP"/>
    </source>
</evidence>
<evidence type="ECO:0000256" key="1">
    <source>
        <dbReference type="SAM" id="MobiDB-lite"/>
    </source>
</evidence>
<accession>A0ABY6R1U9</accession>
<feature type="compositionally biased region" description="Basic and acidic residues" evidence="1">
    <location>
        <begin position="37"/>
        <end position="59"/>
    </location>
</feature>
<name>A0ABY6R1U9_9ACTN</name>
<evidence type="ECO:0000313" key="3">
    <source>
        <dbReference type="EMBL" id="UZX23416.1"/>
    </source>
</evidence>
<dbReference type="RefSeq" id="WP_267259325.1">
    <property type="nucleotide sequence ID" value="NZ_CP084204.1"/>
</dbReference>